<accession>A0ABY7GKR9</accession>
<reference evidence="3" key="1">
    <citation type="submission" date="2022-11" db="EMBL/GenBank/DDBJ databases">
        <title>Methylomonas rapida sp. nov., Carotenoid-Producing Obligate Methanotrophs with High Growth Characteristics and Biotechnological Potential.</title>
        <authorList>
            <person name="Tikhonova E.N."/>
            <person name="Suleimanov R.Z."/>
            <person name="Miroshnikov K."/>
            <person name="Oshkin I.Y."/>
            <person name="Belova S.E."/>
            <person name="Danilova O.V."/>
            <person name="Ashikhmin A."/>
            <person name="Konopkin A."/>
            <person name="But S.Y."/>
            <person name="Khmelenina V.N."/>
            <person name="Kuznetsov N."/>
            <person name="Pimenov N.V."/>
            <person name="Dedysh S.N."/>
        </authorList>
    </citation>
    <scope>NUCLEOTIDE SEQUENCE</scope>
    <source>
        <strain evidence="3">MP1</strain>
    </source>
</reference>
<dbReference type="Gene3D" id="3.30.450.290">
    <property type="match status" value="1"/>
</dbReference>
<feature type="signal peptide" evidence="1">
    <location>
        <begin position="1"/>
        <end position="23"/>
    </location>
</feature>
<dbReference type="EMBL" id="CP113517">
    <property type="protein sequence ID" value="WAR45106.1"/>
    <property type="molecule type" value="Genomic_DNA"/>
</dbReference>
<dbReference type="Pfam" id="PF11845">
    <property type="entry name" value="Tll0287-like"/>
    <property type="match status" value="1"/>
</dbReference>
<evidence type="ECO:0000313" key="3">
    <source>
        <dbReference type="EMBL" id="WAR45106.1"/>
    </source>
</evidence>
<name>A0ABY7GKR9_9GAMM</name>
<gene>
    <name evidence="3" type="ORF">NM686_000945</name>
</gene>
<keyword evidence="1" id="KW-0732">Signal</keyword>
<protein>
    <submittedName>
        <fullName evidence="3">DUF3365 domain-containing protein</fullName>
    </submittedName>
</protein>
<feature type="domain" description="Tll0287-like" evidence="2">
    <location>
        <begin position="28"/>
        <end position="190"/>
    </location>
</feature>
<sequence>MKNGIKYSVLLVLFSGAVCASQADDDAAKQTYLQESRQITQAFMQSLGGTLKQQLETTSAENAIGVCKYVAPALAADYSKDGRLVRRVSLKNRNKTLGQPDAWERDILEKFDQQKAQDIATLETSEVMEDSDGRWLRYMKAIPTQPMCLQCHGQPSDLSAGVKAILAKEYPEDSATGYRVGDIRGAVSIKQKWPIQP</sequence>
<proteinExistence type="predicted"/>
<dbReference type="InterPro" id="IPR021796">
    <property type="entry name" value="Tll0287-like_dom"/>
</dbReference>
<evidence type="ECO:0000256" key="1">
    <source>
        <dbReference type="SAM" id="SignalP"/>
    </source>
</evidence>
<evidence type="ECO:0000259" key="2">
    <source>
        <dbReference type="Pfam" id="PF11845"/>
    </source>
</evidence>
<organism evidence="3 4">
    <name type="scientific">Methylomonas rapida</name>
    <dbReference type="NCBI Taxonomy" id="2963939"/>
    <lineage>
        <taxon>Bacteria</taxon>
        <taxon>Pseudomonadati</taxon>
        <taxon>Pseudomonadota</taxon>
        <taxon>Gammaproteobacteria</taxon>
        <taxon>Methylococcales</taxon>
        <taxon>Methylococcaceae</taxon>
        <taxon>Methylomonas</taxon>
    </lineage>
</organism>
<dbReference type="Proteomes" id="UP001162780">
    <property type="component" value="Chromosome"/>
</dbReference>
<keyword evidence="4" id="KW-1185">Reference proteome</keyword>
<dbReference type="RefSeq" id="WP_255190073.1">
    <property type="nucleotide sequence ID" value="NZ_CP113517.1"/>
</dbReference>
<feature type="chain" id="PRO_5046526397" evidence="1">
    <location>
        <begin position="24"/>
        <end position="197"/>
    </location>
</feature>
<evidence type="ECO:0000313" key="4">
    <source>
        <dbReference type="Proteomes" id="UP001162780"/>
    </source>
</evidence>